<dbReference type="InterPro" id="IPR024930">
    <property type="entry name" value="Skp_dom_sf"/>
</dbReference>
<dbReference type="InterPro" id="IPR005632">
    <property type="entry name" value="Chaperone_Skp"/>
</dbReference>
<evidence type="ECO:0000313" key="5">
    <source>
        <dbReference type="EMBL" id="QGA64468.1"/>
    </source>
</evidence>
<dbReference type="GO" id="GO:0051082">
    <property type="term" value="F:unfolded protein binding"/>
    <property type="evidence" value="ECO:0007669"/>
    <property type="project" value="InterPro"/>
</dbReference>
<dbReference type="PIRSF" id="PIRSF002094">
    <property type="entry name" value="OMP26_Skp"/>
    <property type="match status" value="1"/>
</dbReference>
<evidence type="ECO:0000256" key="3">
    <source>
        <dbReference type="SAM" id="Coils"/>
    </source>
</evidence>
<dbReference type="EMBL" id="CP045699">
    <property type="protein sequence ID" value="QGA64468.1"/>
    <property type="molecule type" value="Genomic_DNA"/>
</dbReference>
<dbReference type="GO" id="GO:0042597">
    <property type="term" value="C:periplasmic space"/>
    <property type="evidence" value="ECO:0007669"/>
    <property type="project" value="UniProtKB-SubCell"/>
</dbReference>
<keyword evidence="6" id="KW-1185">Reference proteome</keyword>
<comment type="subcellular location">
    <subcellularLocation>
        <location evidence="2">Periplasm</location>
    </subcellularLocation>
</comment>
<evidence type="ECO:0000256" key="4">
    <source>
        <dbReference type="SAM" id="SignalP"/>
    </source>
</evidence>
<proteinExistence type="inferred from homology"/>
<dbReference type="PANTHER" id="PTHR35089">
    <property type="entry name" value="CHAPERONE PROTEIN SKP"/>
    <property type="match status" value="1"/>
</dbReference>
<comment type="function">
    <text evidence="2">Molecular chaperone that interacts specifically with outer membrane proteins, thus maintaining the solubility of early folding intermediates during passage through the periplasm.</text>
</comment>
<dbReference type="Pfam" id="PF03938">
    <property type="entry name" value="OmpH"/>
    <property type="match status" value="1"/>
</dbReference>
<name>A0A5Q0TBF4_9VIBR</name>
<dbReference type="GO" id="GO:0005829">
    <property type="term" value="C:cytosol"/>
    <property type="evidence" value="ECO:0007669"/>
    <property type="project" value="TreeGrafter"/>
</dbReference>
<evidence type="ECO:0000256" key="2">
    <source>
        <dbReference type="PIRNR" id="PIRNR002094"/>
    </source>
</evidence>
<evidence type="ECO:0000256" key="1">
    <source>
        <dbReference type="ARBA" id="ARBA00022729"/>
    </source>
</evidence>
<dbReference type="Proteomes" id="UP000348942">
    <property type="component" value="Chromosome 1"/>
</dbReference>
<comment type="subunit">
    <text evidence="2">Homotrimer.</text>
</comment>
<reference evidence="5 6" key="1">
    <citation type="submission" date="2019-10" db="EMBL/GenBank/DDBJ databases">
        <title>Vibrio sp. nov., isolated from Coralline algae surface.</title>
        <authorList>
            <person name="Geng Y."/>
            <person name="Zhang X."/>
        </authorList>
    </citation>
    <scope>NUCLEOTIDE SEQUENCE [LARGE SCALE GENOMIC DNA]</scope>
    <source>
        <strain evidence="5 6">SM1977</strain>
    </source>
</reference>
<keyword evidence="3" id="KW-0175">Coiled coil</keyword>
<feature type="coiled-coil region" evidence="3">
    <location>
        <begin position="49"/>
        <end position="80"/>
    </location>
</feature>
<feature type="chain" id="PRO_5024359368" description="Chaperone protein skp" evidence="4">
    <location>
        <begin position="24"/>
        <end position="169"/>
    </location>
</feature>
<sequence length="169" mass="18624">MKKLIKVASLSLVVLTASLTATAAQADQKIGYVDTAKVFQTVPQVQAVEQKLEKSSKDKRAELDKLKGQIQAKAEKLKRDAQLMSSSDVDNLRIDIQSMQAKLEVKGKSFQADMNKMKQQEMQKINVKIKSAIDKVAKKQGYDVVLNGQALVYATPAADMTDAVIKELK</sequence>
<protein>
    <recommendedName>
        <fullName evidence="2">Chaperone protein skp</fullName>
    </recommendedName>
</protein>
<dbReference type="AlphaFoldDB" id="A0A5Q0TBF4"/>
<keyword evidence="2" id="KW-0574">Periplasm</keyword>
<dbReference type="SUPFAM" id="SSF111384">
    <property type="entry name" value="OmpH-like"/>
    <property type="match status" value="1"/>
</dbReference>
<keyword evidence="2" id="KW-0143">Chaperone</keyword>
<accession>A0A5Q0TBF4</accession>
<dbReference type="GO" id="GO:0050821">
    <property type="term" value="P:protein stabilization"/>
    <property type="evidence" value="ECO:0007669"/>
    <property type="project" value="TreeGrafter"/>
</dbReference>
<feature type="signal peptide" evidence="4">
    <location>
        <begin position="1"/>
        <end position="23"/>
    </location>
</feature>
<comment type="similarity">
    <text evidence="2">Belongs to the skp family.</text>
</comment>
<dbReference type="SMART" id="SM00935">
    <property type="entry name" value="OmpH"/>
    <property type="match status" value="1"/>
</dbReference>
<dbReference type="Gene3D" id="3.30.910.20">
    <property type="entry name" value="Skp domain"/>
    <property type="match status" value="1"/>
</dbReference>
<gene>
    <name evidence="5" type="ORF">GFB47_02960</name>
</gene>
<evidence type="ECO:0000313" key="6">
    <source>
        <dbReference type="Proteomes" id="UP000348942"/>
    </source>
</evidence>
<keyword evidence="1 4" id="KW-0732">Signal</keyword>
<dbReference type="PANTHER" id="PTHR35089:SF1">
    <property type="entry name" value="CHAPERONE PROTEIN SKP"/>
    <property type="match status" value="1"/>
</dbReference>
<organism evidence="5 6">
    <name type="scientific">Vibrio algicola</name>
    <dbReference type="NCBI Taxonomy" id="2662262"/>
    <lineage>
        <taxon>Bacteria</taxon>
        <taxon>Pseudomonadati</taxon>
        <taxon>Pseudomonadota</taxon>
        <taxon>Gammaproteobacteria</taxon>
        <taxon>Vibrionales</taxon>
        <taxon>Vibrionaceae</taxon>
        <taxon>Vibrio</taxon>
    </lineage>
</organism>